<reference evidence="5" key="2">
    <citation type="journal article" date="2014" name="ISME J.">
        <title>Microbial stratification in low pH oxic and suboxic macroscopic growths along an acid mine drainage.</title>
        <authorList>
            <person name="Mendez-Garcia C."/>
            <person name="Mesa V."/>
            <person name="Sprenger R.R."/>
            <person name="Richter M."/>
            <person name="Diez M.S."/>
            <person name="Solano J."/>
            <person name="Bargiela R."/>
            <person name="Golyshina O.V."/>
            <person name="Manteca A."/>
            <person name="Ramos J.L."/>
            <person name="Gallego J.R."/>
            <person name="Llorente I."/>
            <person name="Martins Dos Santos V.A."/>
            <person name="Jensen O.N."/>
            <person name="Pelaez A.I."/>
            <person name="Sanchez J."/>
            <person name="Ferrer M."/>
        </authorList>
    </citation>
    <scope>NUCLEOTIDE SEQUENCE</scope>
</reference>
<gene>
    <name evidence="5" type="ORF">B2A_08050</name>
</gene>
<dbReference type="Pfam" id="PF00890">
    <property type="entry name" value="FAD_binding_2"/>
    <property type="match status" value="1"/>
</dbReference>
<evidence type="ECO:0000259" key="4">
    <source>
        <dbReference type="Pfam" id="PF02910"/>
    </source>
</evidence>
<evidence type="ECO:0000259" key="3">
    <source>
        <dbReference type="Pfam" id="PF00890"/>
    </source>
</evidence>
<keyword evidence="2" id="KW-0560">Oxidoreductase</keyword>
<dbReference type="InterPro" id="IPR015939">
    <property type="entry name" value="Fum_Rdtase/Succ_DH_flav-like_C"/>
</dbReference>
<dbReference type="EMBL" id="AUZZ01005792">
    <property type="protein sequence ID" value="EQD48250.1"/>
    <property type="molecule type" value="Genomic_DNA"/>
</dbReference>
<dbReference type="PANTHER" id="PTHR11632">
    <property type="entry name" value="SUCCINATE DEHYDROGENASE 2 FLAVOPROTEIN SUBUNIT"/>
    <property type="match status" value="1"/>
</dbReference>
<evidence type="ECO:0000256" key="2">
    <source>
        <dbReference type="ARBA" id="ARBA00023002"/>
    </source>
</evidence>
<comment type="caution">
    <text evidence="5">The sequence shown here is derived from an EMBL/GenBank/DDBJ whole genome shotgun (WGS) entry which is preliminary data.</text>
</comment>
<dbReference type="InterPro" id="IPR037099">
    <property type="entry name" value="Fum_R/Succ_DH_flav-like_C_sf"/>
</dbReference>
<dbReference type="Gene3D" id="1.20.58.100">
    <property type="entry name" value="Fumarate reductase/succinate dehydrogenase flavoprotein-like, C-terminal domain"/>
    <property type="match status" value="1"/>
</dbReference>
<dbReference type="PANTHER" id="PTHR11632:SF51">
    <property type="entry name" value="SUCCINATE DEHYDROGENASE [UBIQUINONE] FLAVOPROTEIN SUBUNIT, MITOCHONDRIAL"/>
    <property type="match status" value="1"/>
</dbReference>
<feature type="non-terminal residue" evidence="5">
    <location>
        <position position="1"/>
    </location>
</feature>
<sequence>FIKKKLPAMYEQYKEFAGVDITKEKMEVAPTVHYFMGGIEVEAETCRTNVPGLYSCGEAAGGLHGANRLGGNSLADILVFGRRAGSDSAQYSKGRELEHVSKQDIEAEISRMDSYLKDGAENPYPLIEELRATMSDKVGIIRNEKELKDALDSIRSLKERSKAIGVSGGIKFNKGFMACFELDNMLTLAECMVMSAIMRKESRGAHTRSDYPKKDSAYKLNILCKLQNGSVILDTKPIPEMPDHLRKIVKEEVY</sequence>
<dbReference type="SUPFAM" id="SSF46977">
    <property type="entry name" value="Succinate dehydrogenase/fumarate reductase flavoprotein C-terminal domain"/>
    <property type="match status" value="1"/>
</dbReference>
<accession>T1B1N0</accession>
<proteinExistence type="predicted"/>
<dbReference type="InterPro" id="IPR036188">
    <property type="entry name" value="FAD/NAD-bd_sf"/>
</dbReference>
<evidence type="ECO:0000256" key="1">
    <source>
        <dbReference type="ARBA" id="ARBA00022630"/>
    </source>
</evidence>
<dbReference type="Gene3D" id="3.50.50.60">
    <property type="entry name" value="FAD/NAD(P)-binding domain"/>
    <property type="match status" value="1"/>
</dbReference>
<dbReference type="InterPro" id="IPR003953">
    <property type="entry name" value="FAD-dep_OxRdtase_2_FAD-bd"/>
</dbReference>
<reference evidence="5" key="1">
    <citation type="submission" date="2013-08" db="EMBL/GenBank/DDBJ databases">
        <authorList>
            <person name="Mendez C."/>
            <person name="Richter M."/>
            <person name="Ferrer M."/>
            <person name="Sanchez J."/>
        </authorList>
    </citation>
    <scope>NUCLEOTIDE SEQUENCE</scope>
</reference>
<dbReference type="AlphaFoldDB" id="T1B1N0"/>
<feature type="domain" description="FAD-dependent oxidoreductase 2 FAD-binding" evidence="3">
    <location>
        <begin position="2"/>
        <end position="74"/>
    </location>
</feature>
<dbReference type="Gene3D" id="3.90.700.10">
    <property type="entry name" value="Succinate dehydrogenase/fumarate reductase flavoprotein, catalytic domain"/>
    <property type="match status" value="1"/>
</dbReference>
<keyword evidence="1" id="KW-0285">Flavoprotein</keyword>
<dbReference type="SUPFAM" id="SSF56425">
    <property type="entry name" value="Succinate dehydrogenase/fumarate reductase flavoprotein, catalytic domain"/>
    <property type="match status" value="1"/>
</dbReference>
<organism evidence="5">
    <name type="scientific">mine drainage metagenome</name>
    <dbReference type="NCBI Taxonomy" id="410659"/>
    <lineage>
        <taxon>unclassified sequences</taxon>
        <taxon>metagenomes</taxon>
        <taxon>ecological metagenomes</taxon>
    </lineage>
</organism>
<dbReference type="SUPFAM" id="SSF51905">
    <property type="entry name" value="FAD/NAD(P)-binding domain"/>
    <property type="match status" value="1"/>
</dbReference>
<dbReference type="InterPro" id="IPR027477">
    <property type="entry name" value="Succ_DH/fumarate_Rdtase_cat_sf"/>
</dbReference>
<feature type="domain" description="Fumarate reductase/succinate dehydrogenase flavoprotein-like C-terminal" evidence="4">
    <location>
        <begin position="128"/>
        <end position="218"/>
    </location>
</feature>
<name>T1B1N0_9ZZZZ</name>
<dbReference type="InterPro" id="IPR030664">
    <property type="entry name" value="SdhA/FrdA/AprA"/>
</dbReference>
<evidence type="ECO:0000313" key="5">
    <source>
        <dbReference type="EMBL" id="EQD48250.1"/>
    </source>
</evidence>
<dbReference type="GO" id="GO:0016491">
    <property type="term" value="F:oxidoreductase activity"/>
    <property type="evidence" value="ECO:0007669"/>
    <property type="project" value="UniProtKB-KW"/>
</dbReference>
<protein>
    <submittedName>
        <fullName evidence="5">Succinate dehydrogenase/fumarate reductase, flavoprotein subunit</fullName>
    </submittedName>
</protein>
<dbReference type="Pfam" id="PF02910">
    <property type="entry name" value="Succ_DH_flav_C"/>
    <property type="match status" value="1"/>
</dbReference>